<protein>
    <submittedName>
        <fullName evidence="1">Uncharacterized protein</fullName>
    </submittedName>
</protein>
<comment type="caution">
    <text evidence="1">The sequence shown here is derived from an EMBL/GenBank/DDBJ whole genome shotgun (WGS) entry which is preliminary data.</text>
</comment>
<keyword evidence="2" id="KW-1185">Reference proteome</keyword>
<gene>
    <name evidence="1" type="ORF">mMyoMyo1_009477</name>
</gene>
<accession>A0A7J7SC25</accession>
<dbReference type="EMBL" id="JABWUV010000019">
    <property type="protein sequence ID" value="KAF6285918.1"/>
    <property type="molecule type" value="Genomic_DNA"/>
</dbReference>
<reference evidence="1 2" key="1">
    <citation type="journal article" date="2020" name="Nature">
        <title>Six reference-quality genomes reveal evolution of bat adaptations.</title>
        <authorList>
            <person name="Jebb D."/>
            <person name="Huang Z."/>
            <person name="Pippel M."/>
            <person name="Hughes G.M."/>
            <person name="Lavrichenko K."/>
            <person name="Devanna P."/>
            <person name="Winkler S."/>
            <person name="Jermiin L.S."/>
            <person name="Skirmuntt E.C."/>
            <person name="Katzourakis A."/>
            <person name="Burkitt-Gray L."/>
            <person name="Ray D.A."/>
            <person name="Sullivan K.A.M."/>
            <person name="Roscito J.G."/>
            <person name="Kirilenko B.M."/>
            <person name="Davalos L.M."/>
            <person name="Corthals A.P."/>
            <person name="Power M.L."/>
            <person name="Jones G."/>
            <person name="Ransome R.D."/>
            <person name="Dechmann D.K.N."/>
            <person name="Locatelli A.G."/>
            <person name="Puechmaille S.J."/>
            <person name="Fedrigo O."/>
            <person name="Jarvis E.D."/>
            <person name="Hiller M."/>
            <person name="Vernes S.C."/>
            <person name="Myers E.W."/>
            <person name="Teeling E.C."/>
        </authorList>
    </citation>
    <scope>NUCLEOTIDE SEQUENCE [LARGE SCALE GENOMIC DNA]</scope>
    <source>
        <strain evidence="1">MMyoMyo1</strain>
        <tissue evidence="1">Flight muscle</tissue>
    </source>
</reference>
<organism evidence="1 2">
    <name type="scientific">Myotis myotis</name>
    <name type="common">Greater mouse-eared bat</name>
    <name type="synonym">Vespertilio myotis</name>
    <dbReference type="NCBI Taxonomy" id="51298"/>
    <lineage>
        <taxon>Eukaryota</taxon>
        <taxon>Metazoa</taxon>
        <taxon>Chordata</taxon>
        <taxon>Craniata</taxon>
        <taxon>Vertebrata</taxon>
        <taxon>Euteleostomi</taxon>
        <taxon>Mammalia</taxon>
        <taxon>Eutheria</taxon>
        <taxon>Laurasiatheria</taxon>
        <taxon>Chiroptera</taxon>
        <taxon>Yangochiroptera</taxon>
        <taxon>Vespertilionidae</taxon>
        <taxon>Myotis</taxon>
    </lineage>
</organism>
<proteinExistence type="predicted"/>
<dbReference type="AlphaFoldDB" id="A0A7J7SC25"/>
<dbReference type="Proteomes" id="UP000527355">
    <property type="component" value="Unassembled WGS sequence"/>
</dbReference>
<name>A0A7J7SC25_MYOMY</name>
<evidence type="ECO:0000313" key="2">
    <source>
        <dbReference type="Proteomes" id="UP000527355"/>
    </source>
</evidence>
<evidence type="ECO:0000313" key="1">
    <source>
        <dbReference type="EMBL" id="KAF6285918.1"/>
    </source>
</evidence>
<sequence>MLRLLPNIFAHSPALSAQDPAPLNSIQTIVLLNLYRNPQNTAQTADGSHWRDHFLGAGRTALCRPLPDSTLPLPGHVHEVEVQEHYDNVFEVRIGRDGLSCGPGVQLNTSWSPEEGSWNCKRSTGRLKR</sequence>